<accession>A0A1F5Z153</accession>
<protein>
    <submittedName>
        <fullName evidence="2">Uncharacterized protein</fullName>
    </submittedName>
</protein>
<keyword evidence="1" id="KW-0812">Transmembrane</keyword>
<evidence type="ECO:0000256" key="1">
    <source>
        <dbReference type="SAM" id="Phobius"/>
    </source>
</evidence>
<keyword evidence="1" id="KW-1133">Transmembrane helix</keyword>
<comment type="caution">
    <text evidence="2">The sequence shown here is derived from an EMBL/GenBank/DDBJ whole genome shotgun (WGS) entry which is preliminary data.</text>
</comment>
<dbReference type="Proteomes" id="UP000178681">
    <property type="component" value="Unassembled WGS sequence"/>
</dbReference>
<gene>
    <name evidence="2" type="ORF">A2872_04380</name>
</gene>
<name>A0A1F5Z153_9BACT</name>
<dbReference type="EMBL" id="MFJG01000025">
    <property type="protein sequence ID" value="OGG06178.1"/>
    <property type="molecule type" value="Genomic_DNA"/>
</dbReference>
<evidence type="ECO:0000313" key="2">
    <source>
        <dbReference type="EMBL" id="OGG06178.1"/>
    </source>
</evidence>
<organism evidence="2 3">
    <name type="scientific">Candidatus Gottesmanbacteria bacterium RIFCSPHIGHO2_01_FULL_42_12</name>
    <dbReference type="NCBI Taxonomy" id="1798377"/>
    <lineage>
        <taxon>Bacteria</taxon>
        <taxon>Candidatus Gottesmaniibacteriota</taxon>
    </lineage>
</organism>
<keyword evidence="1" id="KW-0472">Membrane</keyword>
<reference evidence="2 3" key="1">
    <citation type="journal article" date="2016" name="Nat. Commun.">
        <title>Thousands of microbial genomes shed light on interconnected biogeochemical processes in an aquifer system.</title>
        <authorList>
            <person name="Anantharaman K."/>
            <person name="Brown C.T."/>
            <person name="Hug L.A."/>
            <person name="Sharon I."/>
            <person name="Castelle C.J."/>
            <person name="Probst A.J."/>
            <person name="Thomas B.C."/>
            <person name="Singh A."/>
            <person name="Wilkins M.J."/>
            <person name="Karaoz U."/>
            <person name="Brodie E.L."/>
            <person name="Williams K.H."/>
            <person name="Hubbard S.S."/>
            <person name="Banfield J.F."/>
        </authorList>
    </citation>
    <scope>NUCLEOTIDE SEQUENCE [LARGE SCALE GENOMIC DNA]</scope>
</reference>
<proteinExistence type="predicted"/>
<dbReference type="STRING" id="1798377.A2872_04380"/>
<dbReference type="AlphaFoldDB" id="A0A1F5Z153"/>
<evidence type="ECO:0000313" key="3">
    <source>
        <dbReference type="Proteomes" id="UP000178681"/>
    </source>
</evidence>
<feature type="transmembrane region" description="Helical" evidence="1">
    <location>
        <begin position="72"/>
        <end position="93"/>
    </location>
</feature>
<sequence>MAKKTREQKIIADLRRQLQKQNSSGGEVRSSEYTFKPKEAVPVVPATNSELSSGRSLRAEPTTNYLNVKRDLLKTLILTVLAIGVQVVLWYVLNRR</sequence>